<organism evidence="2 3">
    <name type="scientific">Trichinella britovi</name>
    <name type="common">Parasitic roundworm</name>
    <dbReference type="NCBI Taxonomy" id="45882"/>
    <lineage>
        <taxon>Eukaryota</taxon>
        <taxon>Metazoa</taxon>
        <taxon>Ecdysozoa</taxon>
        <taxon>Nematoda</taxon>
        <taxon>Enoplea</taxon>
        <taxon>Dorylaimia</taxon>
        <taxon>Trichinellida</taxon>
        <taxon>Trichinellidae</taxon>
        <taxon>Trichinella</taxon>
    </lineage>
</organism>
<feature type="compositionally biased region" description="Polar residues" evidence="1">
    <location>
        <begin position="15"/>
        <end position="28"/>
    </location>
</feature>
<dbReference type="AlphaFoldDB" id="A0A0V1AH70"/>
<keyword evidence="3" id="KW-1185">Reference proteome</keyword>
<name>A0A0V1AH70_TRIBR</name>
<accession>A0A0V1AH70</accession>
<protein>
    <submittedName>
        <fullName evidence="2">Uncharacterized protein</fullName>
    </submittedName>
</protein>
<dbReference type="Proteomes" id="UP000054653">
    <property type="component" value="Unassembled WGS sequence"/>
</dbReference>
<evidence type="ECO:0000313" key="3">
    <source>
        <dbReference type="Proteomes" id="UP000054653"/>
    </source>
</evidence>
<gene>
    <name evidence="2" type="ORF">T03_65</name>
</gene>
<dbReference type="EMBL" id="JYDI01003292">
    <property type="protein sequence ID" value="KRY24184.1"/>
    <property type="molecule type" value="Genomic_DNA"/>
</dbReference>
<feature type="compositionally biased region" description="Acidic residues" evidence="1">
    <location>
        <begin position="29"/>
        <end position="40"/>
    </location>
</feature>
<sequence length="40" mass="4453">MNRVVYLIDRSLVSRGSGSEDQNTINDSGSDEESVYSDEQ</sequence>
<reference evidence="2 3" key="1">
    <citation type="submission" date="2015-01" db="EMBL/GenBank/DDBJ databases">
        <title>Evolution of Trichinella species and genotypes.</title>
        <authorList>
            <person name="Korhonen P.K."/>
            <person name="Edoardo P."/>
            <person name="Giuseppe L.R."/>
            <person name="Gasser R.B."/>
        </authorList>
    </citation>
    <scope>NUCLEOTIDE SEQUENCE [LARGE SCALE GENOMIC DNA]</scope>
    <source>
        <strain evidence="2">ISS120</strain>
    </source>
</reference>
<evidence type="ECO:0000313" key="2">
    <source>
        <dbReference type="EMBL" id="KRY24184.1"/>
    </source>
</evidence>
<proteinExistence type="predicted"/>
<feature type="region of interest" description="Disordered" evidence="1">
    <location>
        <begin position="15"/>
        <end position="40"/>
    </location>
</feature>
<comment type="caution">
    <text evidence="2">The sequence shown here is derived from an EMBL/GenBank/DDBJ whole genome shotgun (WGS) entry which is preliminary data.</text>
</comment>
<evidence type="ECO:0000256" key="1">
    <source>
        <dbReference type="SAM" id="MobiDB-lite"/>
    </source>
</evidence>